<evidence type="ECO:0000313" key="3">
    <source>
        <dbReference type="Proteomes" id="UP001209540"/>
    </source>
</evidence>
<dbReference type="EMBL" id="JAIXMP010000018">
    <property type="protein sequence ID" value="KAI9258791.1"/>
    <property type="molecule type" value="Genomic_DNA"/>
</dbReference>
<dbReference type="AlphaFoldDB" id="A0AAD5K7L3"/>
<feature type="transmembrane region" description="Helical" evidence="1">
    <location>
        <begin position="6"/>
        <end position="23"/>
    </location>
</feature>
<evidence type="ECO:0000256" key="1">
    <source>
        <dbReference type="SAM" id="Phobius"/>
    </source>
</evidence>
<reference evidence="2" key="1">
    <citation type="journal article" date="2022" name="IScience">
        <title>Evolution of zygomycete secretomes and the origins of terrestrial fungal ecologies.</title>
        <authorList>
            <person name="Chang Y."/>
            <person name="Wang Y."/>
            <person name="Mondo S."/>
            <person name="Ahrendt S."/>
            <person name="Andreopoulos W."/>
            <person name="Barry K."/>
            <person name="Beard J."/>
            <person name="Benny G.L."/>
            <person name="Blankenship S."/>
            <person name="Bonito G."/>
            <person name="Cuomo C."/>
            <person name="Desiro A."/>
            <person name="Gervers K.A."/>
            <person name="Hundley H."/>
            <person name="Kuo A."/>
            <person name="LaButti K."/>
            <person name="Lang B.F."/>
            <person name="Lipzen A."/>
            <person name="O'Donnell K."/>
            <person name="Pangilinan J."/>
            <person name="Reynolds N."/>
            <person name="Sandor L."/>
            <person name="Smith M.E."/>
            <person name="Tsang A."/>
            <person name="Grigoriev I.V."/>
            <person name="Stajich J.E."/>
            <person name="Spatafora J.W."/>
        </authorList>
    </citation>
    <scope>NUCLEOTIDE SEQUENCE</scope>
    <source>
        <strain evidence="2">RSA 2281</strain>
    </source>
</reference>
<evidence type="ECO:0000313" key="2">
    <source>
        <dbReference type="EMBL" id="KAI9258791.1"/>
    </source>
</evidence>
<keyword evidence="1" id="KW-0472">Membrane</keyword>
<accession>A0AAD5K7L3</accession>
<keyword evidence="1" id="KW-0812">Transmembrane</keyword>
<dbReference type="Proteomes" id="UP001209540">
    <property type="component" value="Unassembled WGS sequence"/>
</dbReference>
<name>A0AAD5K7L3_9FUNG</name>
<comment type="caution">
    <text evidence="2">The sequence shown here is derived from an EMBL/GenBank/DDBJ whole genome shotgun (WGS) entry which is preliminary data.</text>
</comment>
<gene>
    <name evidence="2" type="ORF">BDA99DRAFT_101446</name>
</gene>
<feature type="transmembrane region" description="Helical" evidence="1">
    <location>
        <begin position="44"/>
        <end position="67"/>
    </location>
</feature>
<organism evidence="2 3">
    <name type="scientific">Phascolomyces articulosus</name>
    <dbReference type="NCBI Taxonomy" id="60185"/>
    <lineage>
        <taxon>Eukaryota</taxon>
        <taxon>Fungi</taxon>
        <taxon>Fungi incertae sedis</taxon>
        <taxon>Mucoromycota</taxon>
        <taxon>Mucoromycotina</taxon>
        <taxon>Mucoromycetes</taxon>
        <taxon>Mucorales</taxon>
        <taxon>Lichtheimiaceae</taxon>
        <taxon>Phascolomyces</taxon>
    </lineage>
</organism>
<keyword evidence="3" id="KW-1185">Reference proteome</keyword>
<keyword evidence="1" id="KW-1133">Transmembrane helix</keyword>
<proteinExistence type="predicted"/>
<reference evidence="2" key="2">
    <citation type="submission" date="2023-02" db="EMBL/GenBank/DDBJ databases">
        <authorList>
            <consortium name="DOE Joint Genome Institute"/>
            <person name="Mondo S.J."/>
            <person name="Chang Y."/>
            <person name="Wang Y."/>
            <person name="Ahrendt S."/>
            <person name="Andreopoulos W."/>
            <person name="Barry K."/>
            <person name="Beard J."/>
            <person name="Benny G.L."/>
            <person name="Blankenship S."/>
            <person name="Bonito G."/>
            <person name="Cuomo C."/>
            <person name="Desiro A."/>
            <person name="Gervers K.A."/>
            <person name="Hundley H."/>
            <person name="Kuo A."/>
            <person name="LaButti K."/>
            <person name="Lang B.F."/>
            <person name="Lipzen A."/>
            <person name="O'Donnell K."/>
            <person name="Pangilinan J."/>
            <person name="Reynolds N."/>
            <person name="Sandor L."/>
            <person name="Smith M.W."/>
            <person name="Tsang A."/>
            <person name="Grigoriev I.V."/>
            <person name="Stajich J.E."/>
            <person name="Spatafora J.W."/>
        </authorList>
    </citation>
    <scope>NUCLEOTIDE SEQUENCE</scope>
    <source>
        <strain evidence="2">RSA 2281</strain>
    </source>
</reference>
<protein>
    <submittedName>
        <fullName evidence="2">Uncharacterized protein</fullName>
    </submittedName>
</protein>
<sequence length="85" mass="10397">MMCYTVFFLGTTKTLSLFFIHINQKKKHMHIYQNFISFSYFMNHMHYCCCLMVFFLASLLYLCTWGGENDLDYTPNLELFFFFFF</sequence>